<evidence type="ECO:0000256" key="3">
    <source>
        <dbReference type="ARBA" id="ARBA00023002"/>
    </source>
</evidence>
<dbReference type="CDD" id="cd01095">
    <property type="entry name" value="Nitrilotriacetate_monoxgenase"/>
    <property type="match status" value="1"/>
</dbReference>
<name>A0ABM9BYT7_9BACL</name>
<keyword evidence="3 7" id="KW-0560">Oxidoreductase</keyword>
<evidence type="ECO:0000256" key="5">
    <source>
        <dbReference type="ARBA" id="ARBA00033748"/>
    </source>
</evidence>
<feature type="domain" description="Luciferase-like" evidence="6">
    <location>
        <begin position="32"/>
        <end position="322"/>
    </location>
</feature>
<evidence type="ECO:0000256" key="4">
    <source>
        <dbReference type="ARBA" id="ARBA00023033"/>
    </source>
</evidence>
<organism evidence="7 8">
    <name type="scientific">Paenibacillus plantiphilus</name>
    <dbReference type="NCBI Taxonomy" id="2905650"/>
    <lineage>
        <taxon>Bacteria</taxon>
        <taxon>Bacillati</taxon>
        <taxon>Bacillota</taxon>
        <taxon>Bacilli</taxon>
        <taxon>Bacillales</taxon>
        <taxon>Paenibacillaceae</taxon>
        <taxon>Paenibacillus</taxon>
    </lineage>
</organism>
<dbReference type="PIRSF" id="PIRSF000337">
    <property type="entry name" value="NTA_MOA"/>
    <property type="match status" value="1"/>
</dbReference>
<protein>
    <submittedName>
        <fullName evidence="7">Nitrilotriacetate monooxygenase component A</fullName>
        <ecNumber evidence="7">1.14.14.10</ecNumber>
    </submittedName>
</protein>
<dbReference type="Gene3D" id="3.20.20.30">
    <property type="entry name" value="Luciferase-like domain"/>
    <property type="match status" value="1"/>
</dbReference>
<dbReference type="EC" id="1.14.14.10" evidence="7"/>
<dbReference type="InterPro" id="IPR051260">
    <property type="entry name" value="Diverse_substr_monoxygenases"/>
</dbReference>
<dbReference type="SUPFAM" id="SSF51679">
    <property type="entry name" value="Bacterial luciferase-like"/>
    <property type="match status" value="1"/>
</dbReference>
<dbReference type="RefSeq" id="WP_236339178.1">
    <property type="nucleotide sequence ID" value="NZ_CAKMMF010000004.1"/>
</dbReference>
<reference evidence="7" key="1">
    <citation type="submission" date="2022-01" db="EMBL/GenBank/DDBJ databases">
        <authorList>
            <person name="Criscuolo A."/>
        </authorList>
    </citation>
    <scope>NUCLEOTIDE SEQUENCE</scope>
    <source>
        <strain evidence="7">CIP111893</strain>
    </source>
</reference>
<evidence type="ECO:0000313" key="8">
    <source>
        <dbReference type="Proteomes" id="UP000838686"/>
    </source>
</evidence>
<evidence type="ECO:0000256" key="2">
    <source>
        <dbReference type="ARBA" id="ARBA00022643"/>
    </source>
</evidence>
<keyword evidence="2" id="KW-0288">FMN</keyword>
<dbReference type="EMBL" id="CAKMMF010000004">
    <property type="protein sequence ID" value="CAH1197629.1"/>
    <property type="molecule type" value="Genomic_DNA"/>
</dbReference>
<comment type="similarity">
    <text evidence="5">Belongs to the NtaA/SnaA/DszA monooxygenase family.</text>
</comment>
<dbReference type="InterPro" id="IPR011251">
    <property type="entry name" value="Luciferase-like_dom"/>
</dbReference>
<keyword evidence="8" id="KW-1185">Reference proteome</keyword>
<dbReference type="Pfam" id="PF00296">
    <property type="entry name" value="Bac_luciferase"/>
    <property type="match status" value="1"/>
</dbReference>
<dbReference type="Proteomes" id="UP000838686">
    <property type="component" value="Unassembled WGS sequence"/>
</dbReference>
<gene>
    <name evidence="7" type="primary">ntaA_1</name>
    <name evidence="7" type="ORF">PAECIP111893_00854</name>
</gene>
<dbReference type="InterPro" id="IPR036661">
    <property type="entry name" value="Luciferase-like_sf"/>
</dbReference>
<accession>A0ABM9BYT7</accession>
<dbReference type="InterPro" id="IPR016215">
    <property type="entry name" value="NTA_MOA"/>
</dbReference>
<comment type="caution">
    <text evidence="7">The sequence shown here is derived from an EMBL/GenBank/DDBJ whole genome shotgun (WGS) entry which is preliminary data.</text>
</comment>
<evidence type="ECO:0000256" key="1">
    <source>
        <dbReference type="ARBA" id="ARBA00022630"/>
    </source>
</evidence>
<keyword evidence="1" id="KW-0285">Flavoprotein</keyword>
<proteinExistence type="inferred from homology"/>
<dbReference type="GO" id="GO:0018529">
    <property type="term" value="F:nitrilotriacetate monooxygenase activity"/>
    <property type="evidence" value="ECO:0007669"/>
    <property type="project" value="UniProtKB-EC"/>
</dbReference>
<evidence type="ECO:0000259" key="6">
    <source>
        <dbReference type="Pfam" id="PF00296"/>
    </source>
</evidence>
<evidence type="ECO:0000313" key="7">
    <source>
        <dbReference type="EMBL" id="CAH1197629.1"/>
    </source>
</evidence>
<keyword evidence="4 7" id="KW-0503">Monooxygenase</keyword>
<dbReference type="NCBIfam" id="TIGR03860">
    <property type="entry name" value="FMN_nitrolo"/>
    <property type="match status" value="1"/>
</dbReference>
<dbReference type="PANTHER" id="PTHR30011:SF16">
    <property type="entry name" value="C2H2 FINGER DOMAIN TRANSCRIPTION FACTOR (EUROFUNG)-RELATED"/>
    <property type="match status" value="1"/>
</dbReference>
<dbReference type="PANTHER" id="PTHR30011">
    <property type="entry name" value="ALKANESULFONATE MONOOXYGENASE-RELATED"/>
    <property type="match status" value="1"/>
</dbReference>
<sequence length="446" mass="49243">MDQARSRLHLNLFILNTGHHEASWRCSEAAPESAVDVGYYQKLARIAESGKMDSLFVADAYALSRAIKHKVVNGLEPFTLLAALAVATERIGLIATVSTTYNEPFHVARKFSSLDHISGGRAGWNIVTSTGDASALNFNIAHHPGHSDRYDRAREFLETATGLWDGWSEDALVLDKAAGVYADTGQIYAANYKGKHFSVRGPLNLPRSPQGYPVLIQAGSSEYGKEFAAQTAEAIFTAQNTLEEGRSFYADVKARMSKYGRSADELKVLPGFSPIIGDTLAEARDKEAELDALTIPEYGLIRLSNLFEFDLFPYPLDEPVPLAQLPDVSVIKGQKARYQMYVELARKEKLTIRQLILRTAAGRGHFTMAGTAMQIADEMEGWFLAKGADGFNVMPPYFPGGLELFVNRVIPELQNRGLFRTEYEGRTLREHLGLKFPASKAGQLAF</sequence>